<evidence type="ECO:0000313" key="4">
    <source>
        <dbReference type="Proteomes" id="UP000280434"/>
    </source>
</evidence>
<evidence type="ECO:0000259" key="2">
    <source>
        <dbReference type="Pfam" id="PF01464"/>
    </source>
</evidence>
<dbReference type="Gene3D" id="1.10.530.10">
    <property type="match status" value="1"/>
</dbReference>
<comment type="caution">
    <text evidence="3">The sequence shown here is derived from an EMBL/GenBank/DDBJ whole genome shotgun (WGS) entry which is preliminary data.</text>
</comment>
<dbReference type="PANTHER" id="PTHR37423:SF2">
    <property type="entry name" value="MEMBRANE-BOUND LYTIC MUREIN TRANSGLYCOSYLASE C"/>
    <property type="match status" value="1"/>
</dbReference>
<dbReference type="CDD" id="cd00254">
    <property type="entry name" value="LT-like"/>
    <property type="match status" value="1"/>
</dbReference>
<reference evidence="3 4" key="1">
    <citation type="submission" date="2018-10" db="EMBL/GenBank/DDBJ databases">
        <title>Paraburkholderia sp. 7MK8-2, isolated from soil.</title>
        <authorList>
            <person name="Gao Z.-H."/>
            <person name="Qiu L.-H."/>
        </authorList>
    </citation>
    <scope>NUCLEOTIDE SEQUENCE [LARGE SCALE GENOMIC DNA]</scope>
    <source>
        <strain evidence="3 4">7MK8-2</strain>
    </source>
</reference>
<proteinExistence type="inferred from homology"/>
<keyword evidence="4" id="KW-1185">Reference proteome</keyword>
<dbReference type="RefSeq" id="WP_121281000.1">
    <property type="nucleotide sequence ID" value="NZ_RBZV01000012.1"/>
</dbReference>
<dbReference type="Pfam" id="PF01464">
    <property type="entry name" value="SLT"/>
    <property type="match status" value="1"/>
</dbReference>
<feature type="domain" description="Transglycosylase SLT" evidence="2">
    <location>
        <begin position="90"/>
        <end position="180"/>
    </location>
</feature>
<dbReference type="OrthoDB" id="92254at2"/>
<dbReference type="PANTHER" id="PTHR37423">
    <property type="entry name" value="SOLUBLE LYTIC MUREIN TRANSGLYCOSYLASE-RELATED"/>
    <property type="match status" value="1"/>
</dbReference>
<comment type="similarity">
    <text evidence="1">Belongs to the transglycosylase Slt family.</text>
</comment>
<dbReference type="EMBL" id="RBZV01000012">
    <property type="protein sequence ID" value="RKP44577.1"/>
    <property type="molecule type" value="Genomic_DNA"/>
</dbReference>
<gene>
    <name evidence="3" type="ORF">D7S89_22115</name>
</gene>
<evidence type="ECO:0000256" key="1">
    <source>
        <dbReference type="ARBA" id="ARBA00007734"/>
    </source>
</evidence>
<dbReference type="Proteomes" id="UP000280434">
    <property type="component" value="Unassembled WGS sequence"/>
</dbReference>
<dbReference type="AlphaFoldDB" id="A0A494X1H7"/>
<dbReference type="SUPFAM" id="SSF53955">
    <property type="entry name" value="Lysozyme-like"/>
    <property type="match status" value="1"/>
</dbReference>
<name>A0A494X1H7_9BURK</name>
<protein>
    <submittedName>
        <fullName evidence="3">Lytic transglycosylase domain-containing protein</fullName>
    </submittedName>
</protein>
<organism evidence="3 4">
    <name type="scientific">Trinickia fusca</name>
    <dbReference type="NCBI Taxonomy" id="2419777"/>
    <lineage>
        <taxon>Bacteria</taxon>
        <taxon>Pseudomonadati</taxon>
        <taxon>Pseudomonadota</taxon>
        <taxon>Betaproteobacteria</taxon>
        <taxon>Burkholderiales</taxon>
        <taxon>Burkholderiaceae</taxon>
        <taxon>Trinickia</taxon>
    </lineage>
</organism>
<dbReference type="InterPro" id="IPR023346">
    <property type="entry name" value="Lysozyme-like_dom_sf"/>
</dbReference>
<evidence type="ECO:0000313" key="3">
    <source>
        <dbReference type="EMBL" id="RKP44577.1"/>
    </source>
</evidence>
<dbReference type="InterPro" id="IPR008258">
    <property type="entry name" value="Transglycosylase_SLT_dom_1"/>
</dbReference>
<sequence>MNHHFGRIQIDRSFATRVSIQAMMVCTSLLCSGCYGADTSAASVPSSIPDIAASASNAESTPSAGDIAKTLNVQFHIGMRESLKIANAVLNAAQRDMVSPILLLAVIAVESNFDRHAVNPSGASGLMQIMASAHRDRVARVTDLTDADTNVSIGSAILREYLQAANGDMHDALLRYSGGAKGYPLRVADRMRRIGAAVVWRGQVQTAASAVSIGYR</sequence>
<accession>A0A494X1H7</accession>